<organism evidence="1 2">
    <name type="scientific">Coprinellus micaceus</name>
    <name type="common">Glistening ink-cap mushroom</name>
    <name type="synonym">Coprinus micaceus</name>
    <dbReference type="NCBI Taxonomy" id="71717"/>
    <lineage>
        <taxon>Eukaryota</taxon>
        <taxon>Fungi</taxon>
        <taxon>Dikarya</taxon>
        <taxon>Basidiomycota</taxon>
        <taxon>Agaricomycotina</taxon>
        <taxon>Agaricomycetes</taxon>
        <taxon>Agaricomycetidae</taxon>
        <taxon>Agaricales</taxon>
        <taxon>Agaricineae</taxon>
        <taxon>Psathyrellaceae</taxon>
        <taxon>Coprinellus</taxon>
    </lineage>
</organism>
<reference evidence="1 2" key="1">
    <citation type="journal article" date="2019" name="Nat. Ecol. Evol.">
        <title>Megaphylogeny resolves global patterns of mushroom evolution.</title>
        <authorList>
            <person name="Varga T."/>
            <person name="Krizsan K."/>
            <person name="Foldi C."/>
            <person name="Dima B."/>
            <person name="Sanchez-Garcia M."/>
            <person name="Sanchez-Ramirez S."/>
            <person name="Szollosi G.J."/>
            <person name="Szarkandi J.G."/>
            <person name="Papp V."/>
            <person name="Albert L."/>
            <person name="Andreopoulos W."/>
            <person name="Angelini C."/>
            <person name="Antonin V."/>
            <person name="Barry K.W."/>
            <person name="Bougher N.L."/>
            <person name="Buchanan P."/>
            <person name="Buyck B."/>
            <person name="Bense V."/>
            <person name="Catcheside P."/>
            <person name="Chovatia M."/>
            <person name="Cooper J."/>
            <person name="Damon W."/>
            <person name="Desjardin D."/>
            <person name="Finy P."/>
            <person name="Geml J."/>
            <person name="Haridas S."/>
            <person name="Hughes K."/>
            <person name="Justo A."/>
            <person name="Karasinski D."/>
            <person name="Kautmanova I."/>
            <person name="Kiss B."/>
            <person name="Kocsube S."/>
            <person name="Kotiranta H."/>
            <person name="LaButti K.M."/>
            <person name="Lechner B.E."/>
            <person name="Liimatainen K."/>
            <person name="Lipzen A."/>
            <person name="Lukacs Z."/>
            <person name="Mihaltcheva S."/>
            <person name="Morgado L.N."/>
            <person name="Niskanen T."/>
            <person name="Noordeloos M.E."/>
            <person name="Ohm R.A."/>
            <person name="Ortiz-Santana B."/>
            <person name="Ovrebo C."/>
            <person name="Racz N."/>
            <person name="Riley R."/>
            <person name="Savchenko A."/>
            <person name="Shiryaev A."/>
            <person name="Soop K."/>
            <person name="Spirin V."/>
            <person name="Szebenyi C."/>
            <person name="Tomsovsky M."/>
            <person name="Tulloss R.E."/>
            <person name="Uehling J."/>
            <person name="Grigoriev I.V."/>
            <person name="Vagvolgyi C."/>
            <person name="Papp T."/>
            <person name="Martin F.M."/>
            <person name="Miettinen O."/>
            <person name="Hibbett D.S."/>
            <person name="Nagy L.G."/>
        </authorList>
    </citation>
    <scope>NUCLEOTIDE SEQUENCE [LARGE SCALE GENOMIC DNA]</scope>
    <source>
        <strain evidence="1 2">FP101781</strain>
    </source>
</reference>
<dbReference type="EMBL" id="QPFP01000004">
    <property type="protein sequence ID" value="TEB37141.1"/>
    <property type="molecule type" value="Genomic_DNA"/>
</dbReference>
<gene>
    <name evidence="1" type="ORF">FA13DRAFT_1726266</name>
</gene>
<dbReference type="Proteomes" id="UP000298030">
    <property type="component" value="Unassembled WGS sequence"/>
</dbReference>
<accession>A0A4Y7TT19</accession>
<proteinExistence type="predicted"/>
<keyword evidence="2" id="KW-1185">Reference proteome</keyword>
<evidence type="ECO:0000313" key="1">
    <source>
        <dbReference type="EMBL" id="TEB37141.1"/>
    </source>
</evidence>
<evidence type="ECO:0000313" key="2">
    <source>
        <dbReference type="Proteomes" id="UP000298030"/>
    </source>
</evidence>
<protein>
    <submittedName>
        <fullName evidence="1">Uncharacterized protein</fullName>
    </submittedName>
</protein>
<sequence length="86" mass="9624">MVDLRLAFPPWCVFEASFNRSLRRVWEDAPSVVCLLWSASPSRSSWTAYVCLSPGYGGSFSCLKPKLNWVEKGPSRRCGLHTTASI</sequence>
<comment type="caution">
    <text evidence="1">The sequence shown here is derived from an EMBL/GenBank/DDBJ whole genome shotgun (WGS) entry which is preliminary data.</text>
</comment>
<dbReference type="AlphaFoldDB" id="A0A4Y7TT19"/>
<name>A0A4Y7TT19_COPMI</name>